<name>A0A420HGQ3_9PEZI</name>
<feature type="region of interest" description="Disordered" evidence="1">
    <location>
        <begin position="68"/>
        <end position="136"/>
    </location>
</feature>
<feature type="compositionally biased region" description="Basic and acidic residues" evidence="1">
    <location>
        <begin position="24"/>
        <end position="52"/>
    </location>
</feature>
<dbReference type="PANTHER" id="PTHR42345">
    <property type="entry name" value="TPR_REGION DOMAIN-CONTAINING PROTEIN"/>
    <property type="match status" value="1"/>
</dbReference>
<keyword evidence="3" id="KW-1185">Reference proteome</keyword>
<gene>
    <name evidence="2" type="ORF">GcM3_193007</name>
</gene>
<dbReference type="AlphaFoldDB" id="A0A420HGQ3"/>
<reference evidence="2 3" key="1">
    <citation type="journal article" date="2018" name="BMC Genomics">
        <title>Comparative genome analyses reveal sequence features reflecting distinct modes of host-adaptation between dicot and monocot powdery mildew.</title>
        <authorList>
            <person name="Wu Y."/>
            <person name="Ma X."/>
            <person name="Pan Z."/>
            <person name="Kale S.D."/>
            <person name="Song Y."/>
            <person name="King H."/>
            <person name="Zhang Q."/>
            <person name="Presley C."/>
            <person name="Deng X."/>
            <person name="Wei C.I."/>
            <person name="Xiao S."/>
        </authorList>
    </citation>
    <scope>NUCLEOTIDE SEQUENCE [LARGE SCALE GENOMIC DNA]</scope>
    <source>
        <strain evidence="2">UMSG3</strain>
    </source>
</reference>
<dbReference type="PANTHER" id="PTHR42345:SF1">
    <property type="entry name" value="VTC DOMAIN-CONTAINING PROTEIN"/>
    <property type="match status" value="1"/>
</dbReference>
<sequence length="797" mass="90286">MFVTKSKFCGLARSKSCTGYDNLRSAERNNKKLDYAHSKTQRNSDRKSRQEKYEESFSSCSICSSLEKRPPIQTTHKRASQRLPIQTAHKRASQPPPEPSPISRPLEKLPPTQIAHQRASKPPPESPSTRRPLISWPPTGFEISQDLLPEKANELIATGAPIFSGYKLPVTLAGKEYYHLFATCCGNDDPESDGKFDKVMESASMRLQGSSFPINPWETLEQPSMAYCYGSRAGTIRLNHWVNQSSRIDRKRRKFDMEARARDLSLSAIIERLKHFEDIALIEKFPHQNVSRISELIVHPKKATEFQIHDLITVLSRHSWIDFSKIENQVVANYFANATYTDEGRHKLFFHQLLFALELELRIRNNSADSNAEVLKFLPEKIKWDIALAKIWRNCISIKSFSDDGKQDRINFQLLKKKEQLNKLQDFATTLKWPTLSSLIPIFSSSNFEIENYLSDTISYFTAVILPGPTLPFLLMNSLVDVDPSSSLNFSALKHDFPNTGFQYRSATYWTSNCIVGKVLAPTCKEIGGWIGPVRPVKGLERTQIARIRQLKSKRRLQEEDVQSMNERSLPLGPVAAQYPIKDYVLIKPNNSQDNITDTIRIEELALLPISSYSYDERIVPQTFDASIQFAVNGSSWPLMLKYDVSFISACSCKNGPHPVFYDYEHQILRIEEILGISNWAEQSGGSMNYKLRSSRGSILDRITSENIAHESTVLSSTSGISRNTGLYDEEVLVIESYGVVDNEVLARAWCSHWGLSALVADIRKTCMACAIREAYACCLNVLILIDSLVIGNEDSE</sequence>
<protein>
    <submittedName>
        <fullName evidence="2">Putative vtc domain-containing protein</fullName>
    </submittedName>
</protein>
<organism evidence="2 3">
    <name type="scientific">Golovinomyces cichoracearum</name>
    <dbReference type="NCBI Taxonomy" id="62708"/>
    <lineage>
        <taxon>Eukaryota</taxon>
        <taxon>Fungi</taxon>
        <taxon>Dikarya</taxon>
        <taxon>Ascomycota</taxon>
        <taxon>Pezizomycotina</taxon>
        <taxon>Leotiomycetes</taxon>
        <taxon>Erysiphales</taxon>
        <taxon>Erysiphaceae</taxon>
        <taxon>Golovinomyces</taxon>
    </lineage>
</organism>
<proteinExistence type="predicted"/>
<evidence type="ECO:0000313" key="2">
    <source>
        <dbReference type="EMBL" id="RKF56664.1"/>
    </source>
</evidence>
<dbReference type="EMBL" id="MCBQ01019393">
    <property type="protein sequence ID" value="RKF56664.1"/>
    <property type="molecule type" value="Genomic_DNA"/>
</dbReference>
<feature type="region of interest" description="Disordered" evidence="1">
    <location>
        <begin position="20"/>
        <end position="52"/>
    </location>
</feature>
<comment type="caution">
    <text evidence="2">The sequence shown here is derived from an EMBL/GenBank/DDBJ whole genome shotgun (WGS) entry which is preliminary data.</text>
</comment>
<evidence type="ECO:0000313" key="3">
    <source>
        <dbReference type="Proteomes" id="UP000283383"/>
    </source>
</evidence>
<accession>A0A420HGQ3</accession>
<dbReference type="Proteomes" id="UP000283383">
    <property type="component" value="Unassembled WGS sequence"/>
</dbReference>
<dbReference type="STRING" id="62708.A0A420HGQ3"/>
<evidence type="ECO:0000256" key="1">
    <source>
        <dbReference type="SAM" id="MobiDB-lite"/>
    </source>
</evidence>